<gene>
    <name evidence="1" type="ORF">GCM10010912_13160</name>
</gene>
<reference evidence="1" key="1">
    <citation type="journal article" date="2014" name="Int. J. Syst. Evol. Microbiol.">
        <title>Complete genome sequence of Corynebacterium casei LMG S-19264T (=DSM 44701T), isolated from a smear-ripened cheese.</title>
        <authorList>
            <consortium name="US DOE Joint Genome Institute (JGI-PGF)"/>
            <person name="Walter F."/>
            <person name="Albersmeier A."/>
            <person name="Kalinowski J."/>
            <person name="Ruckert C."/>
        </authorList>
    </citation>
    <scope>NUCLEOTIDE SEQUENCE</scope>
    <source>
        <strain evidence="1">CGMCC 1.16134</strain>
    </source>
</reference>
<dbReference type="AlphaFoldDB" id="A0A917C4B7"/>
<evidence type="ECO:0000313" key="1">
    <source>
        <dbReference type="EMBL" id="GGF69417.1"/>
    </source>
</evidence>
<reference evidence="1" key="2">
    <citation type="submission" date="2020-09" db="EMBL/GenBank/DDBJ databases">
        <authorList>
            <person name="Sun Q."/>
            <person name="Zhou Y."/>
        </authorList>
    </citation>
    <scope>NUCLEOTIDE SEQUENCE</scope>
    <source>
        <strain evidence="1">CGMCC 1.16134</strain>
    </source>
</reference>
<organism evidence="1 2">
    <name type="scientific">Paenibacillus albidus</name>
    <dbReference type="NCBI Taxonomy" id="2041023"/>
    <lineage>
        <taxon>Bacteria</taxon>
        <taxon>Bacillati</taxon>
        <taxon>Bacillota</taxon>
        <taxon>Bacilli</taxon>
        <taxon>Bacillales</taxon>
        <taxon>Paenibacillaceae</taxon>
        <taxon>Paenibacillus</taxon>
    </lineage>
</organism>
<sequence>MPVIDWGISLYINGYELDKDEVFVEDVFLKSLLYSGKYPMFTCTCGIFGCGGYYVDVLLNNETVIWTTHQSLFEDKAIKSSNKFVFSWSNIIEFSEELMQRLEELKSTMISHELEFRYNLEKYKDVMHEIKIK</sequence>
<proteinExistence type="predicted"/>
<evidence type="ECO:0000313" key="2">
    <source>
        <dbReference type="Proteomes" id="UP000637643"/>
    </source>
</evidence>
<accession>A0A917C4B7</accession>
<name>A0A917C4B7_9BACL</name>
<comment type="caution">
    <text evidence="1">The sequence shown here is derived from an EMBL/GenBank/DDBJ whole genome shotgun (WGS) entry which is preliminary data.</text>
</comment>
<keyword evidence="2" id="KW-1185">Reference proteome</keyword>
<protein>
    <submittedName>
        <fullName evidence="1">Uncharacterized protein</fullName>
    </submittedName>
</protein>
<dbReference type="EMBL" id="BMKR01000004">
    <property type="protein sequence ID" value="GGF69417.1"/>
    <property type="molecule type" value="Genomic_DNA"/>
</dbReference>
<dbReference type="RefSeq" id="WP_229696017.1">
    <property type="nucleotide sequence ID" value="NZ_BMKR01000004.1"/>
</dbReference>
<dbReference type="Proteomes" id="UP000637643">
    <property type="component" value="Unassembled WGS sequence"/>
</dbReference>